<reference evidence="2" key="1">
    <citation type="journal article" date="2019" name="Int. J. Syst. Evol. Microbiol.">
        <title>The Global Catalogue of Microorganisms (GCM) 10K type strain sequencing project: providing services to taxonomists for standard genome sequencing and annotation.</title>
        <authorList>
            <consortium name="The Broad Institute Genomics Platform"/>
            <consortium name="The Broad Institute Genome Sequencing Center for Infectious Disease"/>
            <person name="Wu L."/>
            <person name="Ma J."/>
        </authorList>
    </citation>
    <scope>NUCLEOTIDE SEQUENCE [LARGE SCALE GENOMIC DNA]</scope>
    <source>
        <strain evidence="2">JCM 18053</strain>
    </source>
</reference>
<protein>
    <submittedName>
        <fullName evidence="1">Uncharacterized protein</fullName>
    </submittedName>
</protein>
<organism evidence="1 2">
    <name type="scientific">Prosthecobacter algae</name>
    <dbReference type="NCBI Taxonomy" id="1144682"/>
    <lineage>
        <taxon>Bacteria</taxon>
        <taxon>Pseudomonadati</taxon>
        <taxon>Verrucomicrobiota</taxon>
        <taxon>Verrucomicrobiia</taxon>
        <taxon>Verrucomicrobiales</taxon>
        <taxon>Verrucomicrobiaceae</taxon>
        <taxon>Prosthecobacter</taxon>
    </lineage>
</organism>
<sequence>MKIHSMRHLLLLAISLILCQCSSIDPAKKASVKRIVVASNVGREVTRHSIGFTAFGNKEATAIRSPELDRSINKVLREELSGKFQEVIFSPEAPPHVPSNPFAKHPDYKTWGQALAAKHKADAVFLITGRYYYPYGAPSYMTAEGLGIWHQGKVGQVQCYQLIHFLDAQTGKSLAHFSRYFNGRTLPNLEFKANFSDYSSTEQARIIQACTDEFRTELAAYLKGIGY</sequence>
<evidence type="ECO:0000313" key="1">
    <source>
        <dbReference type="EMBL" id="GAA5136034.1"/>
    </source>
</evidence>
<dbReference type="EMBL" id="BAABIA010000002">
    <property type="protein sequence ID" value="GAA5136034.1"/>
    <property type="molecule type" value="Genomic_DNA"/>
</dbReference>
<accession>A0ABP9NXH9</accession>
<dbReference type="Proteomes" id="UP001499852">
    <property type="component" value="Unassembled WGS sequence"/>
</dbReference>
<keyword evidence="2" id="KW-1185">Reference proteome</keyword>
<gene>
    <name evidence="1" type="ORF">GCM10023213_10360</name>
</gene>
<comment type="caution">
    <text evidence="1">The sequence shown here is derived from an EMBL/GenBank/DDBJ whole genome shotgun (WGS) entry which is preliminary data.</text>
</comment>
<name>A0ABP9NXH9_9BACT</name>
<proteinExistence type="predicted"/>
<evidence type="ECO:0000313" key="2">
    <source>
        <dbReference type="Proteomes" id="UP001499852"/>
    </source>
</evidence>